<dbReference type="Gene3D" id="1.20.1280.50">
    <property type="match status" value="1"/>
</dbReference>
<dbReference type="InterPro" id="IPR017451">
    <property type="entry name" value="F-box-assoc_interact_dom"/>
</dbReference>
<dbReference type="AlphaFoldDB" id="A0A176WB05"/>
<evidence type="ECO:0000313" key="4">
    <source>
        <dbReference type="Proteomes" id="UP000077202"/>
    </source>
</evidence>
<dbReference type="Pfam" id="PF00646">
    <property type="entry name" value="F-box"/>
    <property type="match status" value="1"/>
</dbReference>
<organism evidence="3 4">
    <name type="scientific">Marchantia polymorpha subsp. ruderalis</name>
    <dbReference type="NCBI Taxonomy" id="1480154"/>
    <lineage>
        <taxon>Eukaryota</taxon>
        <taxon>Viridiplantae</taxon>
        <taxon>Streptophyta</taxon>
        <taxon>Embryophyta</taxon>
        <taxon>Marchantiophyta</taxon>
        <taxon>Marchantiopsida</taxon>
        <taxon>Marchantiidae</taxon>
        <taxon>Marchantiales</taxon>
        <taxon>Marchantiaceae</taxon>
        <taxon>Marchantia</taxon>
    </lineage>
</organism>
<evidence type="ECO:0000313" key="3">
    <source>
        <dbReference type="EMBL" id="OAE29893.1"/>
    </source>
</evidence>
<dbReference type="InterPro" id="IPR050796">
    <property type="entry name" value="SCF_F-box_component"/>
</dbReference>
<dbReference type="NCBIfam" id="TIGR01640">
    <property type="entry name" value="F_box_assoc_1"/>
    <property type="match status" value="1"/>
</dbReference>
<comment type="caution">
    <text evidence="3">The sequence shown here is derived from an EMBL/GenBank/DDBJ whole genome shotgun (WGS) entry which is preliminary data.</text>
</comment>
<dbReference type="Pfam" id="PF24750">
    <property type="entry name" value="b-prop_At3g26010-like"/>
    <property type="match status" value="1"/>
</dbReference>
<dbReference type="InterPro" id="IPR001810">
    <property type="entry name" value="F-box_dom"/>
</dbReference>
<dbReference type="SUPFAM" id="SSF50965">
    <property type="entry name" value="Galactose oxidase, central domain"/>
    <property type="match status" value="1"/>
</dbReference>
<dbReference type="Proteomes" id="UP000077202">
    <property type="component" value="Unassembled WGS sequence"/>
</dbReference>
<feature type="region of interest" description="Disordered" evidence="1">
    <location>
        <begin position="1"/>
        <end position="20"/>
    </location>
</feature>
<protein>
    <recommendedName>
        <fullName evidence="2">F-box domain-containing protein</fullName>
    </recommendedName>
</protein>
<dbReference type="InterPro" id="IPR056592">
    <property type="entry name" value="Beta-prop_At3g26010-like"/>
</dbReference>
<dbReference type="PANTHER" id="PTHR31672:SF2">
    <property type="entry name" value="F-BOX DOMAIN-CONTAINING PROTEIN"/>
    <property type="match status" value="1"/>
</dbReference>
<evidence type="ECO:0000256" key="1">
    <source>
        <dbReference type="SAM" id="MobiDB-lite"/>
    </source>
</evidence>
<reference evidence="3" key="1">
    <citation type="submission" date="2016-03" db="EMBL/GenBank/DDBJ databases">
        <title>Mechanisms controlling the formation of the plant cell surface in tip-growing cells are functionally conserved among land plants.</title>
        <authorList>
            <person name="Honkanen S."/>
            <person name="Jones V.A."/>
            <person name="Morieri G."/>
            <person name="Champion C."/>
            <person name="Hetherington A.J."/>
            <person name="Kelly S."/>
            <person name="Saint-Marcoux D."/>
            <person name="Proust H."/>
            <person name="Prescott H."/>
            <person name="Dolan L."/>
        </authorList>
    </citation>
    <scope>NUCLEOTIDE SEQUENCE [LARGE SCALE GENOMIC DNA]</scope>
    <source>
        <tissue evidence="3">Whole gametophyte</tissue>
    </source>
</reference>
<dbReference type="InterPro" id="IPR036047">
    <property type="entry name" value="F-box-like_dom_sf"/>
</dbReference>
<proteinExistence type="predicted"/>
<gene>
    <name evidence="3" type="ORF">AXG93_773s1330</name>
</gene>
<dbReference type="SUPFAM" id="SSF81383">
    <property type="entry name" value="F-box domain"/>
    <property type="match status" value="1"/>
</dbReference>
<dbReference type="InterPro" id="IPR011043">
    <property type="entry name" value="Gal_Oxase/kelch_b-propeller"/>
</dbReference>
<dbReference type="PANTHER" id="PTHR31672">
    <property type="entry name" value="BNACNNG10540D PROTEIN"/>
    <property type="match status" value="1"/>
</dbReference>
<evidence type="ECO:0000259" key="2">
    <source>
        <dbReference type="SMART" id="SM00256"/>
    </source>
</evidence>
<dbReference type="EMBL" id="LVLJ01001380">
    <property type="protein sequence ID" value="OAE29893.1"/>
    <property type="molecule type" value="Genomic_DNA"/>
</dbReference>
<keyword evidence="4" id="KW-1185">Reference proteome</keyword>
<feature type="domain" description="F-box" evidence="2">
    <location>
        <begin position="225"/>
        <end position="265"/>
    </location>
</feature>
<name>A0A176WB05_MARPO</name>
<dbReference type="SMART" id="SM00256">
    <property type="entry name" value="FBOX"/>
    <property type="match status" value="1"/>
</dbReference>
<sequence>MRRGKGPQARSPTACGCSSSNQRRIWPRISSAPVVCEIRWGGGDLSNLRESGAVKRRAVGSSTVQYRTGQEYWPGEDMGHGGIRSGMQSYARGREGEPHELGDSWCTVGIEREMARQSYLDQARTVLLSGSARALRGERGRAELVRREAVVMRPESRTTKENSSSVRAGRSLLGARAANKCRAMASMDMDFKLRDLRDDESTAVGVRSKNWKGGVDLDERIWQLLSDEHIDRIRAFLPPSSLFRFRCVCRRWNLLTADLGFLELYSQVAFSNPSVLVISHDNNHRVSAFFLESLTRWYKVPLDFLPEQACLPLATDGGLLCVGSFQASDCLYVCNPLTKSWLLLPGCQLRQVCKKVRKPLVNMTVDRSSRTYKVLVVCDPSHTNNLSTVVKIYDSRTGQWASFENRMPVKSNLASTSVVRDGVLYWCTLFPDGLYSYDHRRRVWSFQPIAFPRLFTPFGEAHLILLEGRSLGLIGLKVGGRNFAIGIWKLNEAGSAQDGSEQDEWEWQEMAWQSPPSFRRSQCEWSGLQGFGHENMVCLASRNTPNWVRYDLEQSSWFTGEPAPHPPPPAHGPPPYPRVLNHNWCFYEPRLNICA</sequence>
<accession>A0A176WB05</accession>